<dbReference type="Pfam" id="PF01042">
    <property type="entry name" value="Ribonuc_L-PSP"/>
    <property type="match status" value="1"/>
</dbReference>
<evidence type="ECO:0000256" key="1">
    <source>
        <dbReference type="ARBA" id="ARBA00010552"/>
    </source>
</evidence>
<gene>
    <name evidence="2" type="ORF">JF290_06750</name>
</gene>
<dbReference type="GO" id="GO:0005829">
    <property type="term" value="C:cytosol"/>
    <property type="evidence" value="ECO:0007669"/>
    <property type="project" value="TreeGrafter"/>
</dbReference>
<dbReference type="Gene3D" id="3.30.1330.40">
    <property type="entry name" value="RutC-like"/>
    <property type="match status" value="1"/>
</dbReference>
<dbReference type="SUPFAM" id="SSF55298">
    <property type="entry name" value="YjgF-like"/>
    <property type="match status" value="1"/>
</dbReference>
<reference evidence="2" key="1">
    <citation type="submission" date="2020-12" db="EMBL/GenBank/DDBJ databases">
        <title>Sedimentitalea sp. nov., isolated from sand in Incheon.</title>
        <authorList>
            <person name="Kim W."/>
        </authorList>
    </citation>
    <scope>NUCLEOTIDE SEQUENCE</scope>
    <source>
        <strain evidence="2">CAU 1593</strain>
    </source>
</reference>
<sequence>MNRTIKTPNAPASFSAYSQAVEVPAGARTLRVSGQVGVSTDGTLPANAEAQHEQAWINIFAILAAADMTKTDIVDVLAMVSDPAGVPIFRQVRDRMLEGHMACSTLLICGLASPDWKVEIAVTAAAQG</sequence>
<dbReference type="AlphaFoldDB" id="A0A8J7IPH9"/>
<proteinExistence type="inferred from homology"/>
<organism evidence="2 3">
    <name type="scientific">Sedimentitalea arenosa</name>
    <dbReference type="NCBI Taxonomy" id="2798803"/>
    <lineage>
        <taxon>Bacteria</taxon>
        <taxon>Pseudomonadati</taxon>
        <taxon>Pseudomonadota</taxon>
        <taxon>Alphaproteobacteria</taxon>
        <taxon>Rhodobacterales</taxon>
        <taxon>Paracoccaceae</taxon>
        <taxon>Sedimentitalea</taxon>
    </lineage>
</organism>
<evidence type="ECO:0000313" key="2">
    <source>
        <dbReference type="EMBL" id="MBJ6371221.1"/>
    </source>
</evidence>
<evidence type="ECO:0000313" key="3">
    <source>
        <dbReference type="Proteomes" id="UP000619079"/>
    </source>
</evidence>
<dbReference type="InterPro" id="IPR006175">
    <property type="entry name" value="YjgF/YER057c/UK114"/>
</dbReference>
<dbReference type="PANTHER" id="PTHR11803">
    <property type="entry name" value="2-IMINOBUTANOATE/2-IMINOPROPANOATE DEAMINASE RIDA"/>
    <property type="match status" value="1"/>
</dbReference>
<protein>
    <submittedName>
        <fullName evidence="2">RidA family protein</fullName>
    </submittedName>
</protein>
<dbReference type="InterPro" id="IPR035959">
    <property type="entry name" value="RutC-like_sf"/>
</dbReference>
<dbReference type="RefSeq" id="WP_199024082.1">
    <property type="nucleotide sequence ID" value="NZ_JAELVR010000004.1"/>
</dbReference>
<name>A0A8J7IPH9_9RHOB</name>
<dbReference type="GO" id="GO:0019239">
    <property type="term" value="F:deaminase activity"/>
    <property type="evidence" value="ECO:0007669"/>
    <property type="project" value="TreeGrafter"/>
</dbReference>
<dbReference type="PANTHER" id="PTHR11803:SF58">
    <property type="entry name" value="PROTEIN HMF1-RELATED"/>
    <property type="match status" value="1"/>
</dbReference>
<comment type="similarity">
    <text evidence="1">Belongs to the RutC family.</text>
</comment>
<keyword evidence="3" id="KW-1185">Reference proteome</keyword>
<accession>A0A8J7IPH9</accession>
<dbReference type="CDD" id="cd00448">
    <property type="entry name" value="YjgF_YER057c_UK114_family"/>
    <property type="match status" value="1"/>
</dbReference>
<comment type="caution">
    <text evidence="2">The sequence shown here is derived from an EMBL/GenBank/DDBJ whole genome shotgun (WGS) entry which is preliminary data.</text>
</comment>
<dbReference type="Proteomes" id="UP000619079">
    <property type="component" value="Unassembled WGS sequence"/>
</dbReference>
<dbReference type="EMBL" id="JAELVR010000004">
    <property type="protein sequence ID" value="MBJ6371221.1"/>
    <property type="molecule type" value="Genomic_DNA"/>
</dbReference>